<feature type="domain" description="DJ-1/PfpI" evidence="1">
    <location>
        <begin position="73"/>
        <end position="196"/>
    </location>
</feature>
<dbReference type="SUPFAM" id="SSF52317">
    <property type="entry name" value="Class I glutamine amidotransferase-like"/>
    <property type="match status" value="1"/>
</dbReference>
<sequence>MSNIVKNLLGTAPTPAGNNVYGPSPLALKLATSDVTDYKKVTYDALPQTYKILMLCSEQSDVPMTNGTFFFSGNHPVETLVPMLHLQSAGFEFDIVTPHGKPVKFEMWAMPKKDKNVQAIYDEYKSQFDHPKNLADLAKNNFASAEEYAAIYIPGGHGALLGLPNDENVGALIRWAFDKDLFHLSICHGPAAMLAAAPKNKDEPFIYDGYEITAFPDKVDRQTPLVGYMPGQLTWFFGEKLQELGVTIINTEADKSCHADRKLVTGASPKAANEFGKLAATTLVRHFNK</sequence>
<accession>A0A857MIB1</accession>
<dbReference type="Proteomes" id="UP001059824">
    <property type="component" value="Chromosome"/>
</dbReference>
<dbReference type="InterPro" id="IPR050325">
    <property type="entry name" value="Prot/Nucl_acid_deglycase"/>
</dbReference>
<dbReference type="GO" id="GO:0019243">
    <property type="term" value="P:methylglyoxal catabolic process to D-lactate via S-lactoyl-glutathione"/>
    <property type="evidence" value="ECO:0007669"/>
    <property type="project" value="TreeGrafter"/>
</dbReference>
<dbReference type="GO" id="GO:0036524">
    <property type="term" value="F:protein deglycase activity"/>
    <property type="evidence" value="ECO:0007669"/>
    <property type="project" value="UniProtKB-EC"/>
</dbReference>
<reference evidence="2" key="1">
    <citation type="journal article" date="2021" name="Nat. Microbiol.">
        <title>Cocultivation of an ultrasmall environmental parasitic bacterium with lytic ability against bacteria associated with wastewater foams.</title>
        <authorList>
            <person name="Batinovic S."/>
            <person name="Rose J.J.A."/>
            <person name="Ratcliffe J."/>
            <person name="Seviour R.J."/>
            <person name="Petrovski S."/>
        </authorList>
    </citation>
    <scope>NUCLEOTIDE SEQUENCE</scope>
    <source>
        <strain evidence="2">JR1</strain>
    </source>
</reference>
<dbReference type="AlphaFoldDB" id="A0A857MIB1"/>
<dbReference type="GO" id="GO:0019172">
    <property type="term" value="F:glyoxalase III activity"/>
    <property type="evidence" value="ECO:0007669"/>
    <property type="project" value="TreeGrafter"/>
</dbReference>
<keyword evidence="3" id="KW-1185">Reference proteome</keyword>
<dbReference type="InterPro" id="IPR002818">
    <property type="entry name" value="DJ-1/PfpI"/>
</dbReference>
<keyword evidence="2" id="KW-0378">Hydrolase</keyword>
<dbReference type="PANTHER" id="PTHR48094:SF20">
    <property type="entry name" value="PROTEIN_NUCLEIC ACID DEGLYCASE 1"/>
    <property type="match status" value="1"/>
</dbReference>
<evidence type="ECO:0000313" key="3">
    <source>
        <dbReference type="Proteomes" id="UP001059824"/>
    </source>
</evidence>
<protein>
    <submittedName>
        <fullName evidence="2">Protein deglycase HchA</fullName>
        <ecNumber evidence="2">3.5.1.124</ecNumber>
    </submittedName>
</protein>
<dbReference type="Pfam" id="PF01965">
    <property type="entry name" value="DJ-1_PfpI"/>
    <property type="match status" value="1"/>
</dbReference>
<dbReference type="NCBIfam" id="NF003168">
    <property type="entry name" value="PRK04155.1"/>
    <property type="match status" value="1"/>
</dbReference>
<dbReference type="EMBL" id="CP045921">
    <property type="protein sequence ID" value="QHN42304.1"/>
    <property type="molecule type" value="Genomic_DNA"/>
</dbReference>
<dbReference type="RefSeq" id="WP_260763550.1">
    <property type="nucleotide sequence ID" value="NZ_CP045921.1"/>
</dbReference>
<name>A0A857MIB1_9BACT</name>
<dbReference type="GO" id="GO:0005737">
    <property type="term" value="C:cytoplasm"/>
    <property type="evidence" value="ECO:0007669"/>
    <property type="project" value="TreeGrafter"/>
</dbReference>
<evidence type="ECO:0000259" key="1">
    <source>
        <dbReference type="Pfam" id="PF01965"/>
    </source>
</evidence>
<proteinExistence type="predicted"/>
<dbReference type="PANTHER" id="PTHR48094">
    <property type="entry name" value="PROTEIN/NUCLEIC ACID DEGLYCASE DJ-1-RELATED"/>
    <property type="match status" value="1"/>
</dbReference>
<dbReference type="Gene3D" id="3.40.50.880">
    <property type="match status" value="1"/>
</dbReference>
<evidence type="ECO:0000313" key="2">
    <source>
        <dbReference type="EMBL" id="QHN42304.1"/>
    </source>
</evidence>
<dbReference type="KEGG" id="mama:GII36_00310"/>
<dbReference type="EC" id="3.5.1.124" evidence="2"/>
<gene>
    <name evidence="2" type="primary">hchA</name>
    <name evidence="2" type="ORF">GII36_00310</name>
</gene>
<dbReference type="InterPro" id="IPR029062">
    <property type="entry name" value="Class_I_gatase-like"/>
</dbReference>
<organism evidence="2 3">
    <name type="scientific">Candidatus Mycosynbacter amalyticus</name>
    <dbReference type="NCBI Taxonomy" id="2665156"/>
    <lineage>
        <taxon>Bacteria</taxon>
        <taxon>Candidatus Saccharimonadota</taxon>
        <taxon>Candidatus Saccharimonadota incertae sedis</taxon>
        <taxon>Candidatus Mycosynbacter</taxon>
    </lineage>
</organism>